<gene>
    <name evidence="6" type="ORF">QLQ12_36710</name>
</gene>
<dbReference type="PANTHER" id="PTHR30118:SF15">
    <property type="entry name" value="TRANSCRIPTIONAL REGULATORY PROTEIN"/>
    <property type="match status" value="1"/>
</dbReference>
<dbReference type="InterPro" id="IPR036388">
    <property type="entry name" value="WH-like_DNA-bd_sf"/>
</dbReference>
<reference evidence="6 7" key="1">
    <citation type="submission" date="2023-05" db="EMBL/GenBank/DDBJ databases">
        <title>Actinoplanes sp. NEAU-A12 genome sequencing.</title>
        <authorList>
            <person name="Wang Z.-S."/>
        </authorList>
    </citation>
    <scope>NUCLEOTIDE SEQUENCE [LARGE SCALE GENOMIC DNA]</scope>
    <source>
        <strain evidence="6 7">NEAU-A12</strain>
    </source>
</reference>
<dbReference type="Gene3D" id="1.10.10.10">
    <property type="entry name" value="Winged helix-like DNA-binding domain superfamily/Winged helix DNA-binding domain"/>
    <property type="match status" value="1"/>
</dbReference>
<organism evidence="6 7">
    <name type="scientific">Actinoplanes sandaracinus</name>
    <dbReference type="NCBI Taxonomy" id="3045177"/>
    <lineage>
        <taxon>Bacteria</taxon>
        <taxon>Bacillati</taxon>
        <taxon>Actinomycetota</taxon>
        <taxon>Actinomycetes</taxon>
        <taxon>Micromonosporales</taxon>
        <taxon>Micromonosporaceae</taxon>
        <taxon>Actinoplanes</taxon>
    </lineage>
</organism>
<keyword evidence="7" id="KW-1185">Reference proteome</keyword>
<evidence type="ECO:0000313" key="7">
    <source>
        <dbReference type="Proteomes" id="UP001241758"/>
    </source>
</evidence>
<evidence type="ECO:0000313" key="6">
    <source>
        <dbReference type="EMBL" id="MDI6104148.1"/>
    </source>
</evidence>
<dbReference type="RefSeq" id="WP_282765460.1">
    <property type="nucleotide sequence ID" value="NZ_JASCTH010000030.1"/>
</dbReference>
<dbReference type="Proteomes" id="UP001241758">
    <property type="component" value="Unassembled WGS sequence"/>
</dbReference>
<dbReference type="Pfam" id="PF00126">
    <property type="entry name" value="HTH_1"/>
    <property type="match status" value="1"/>
</dbReference>
<comment type="caution">
    <text evidence="6">The sequence shown here is derived from an EMBL/GenBank/DDBJ whole genome shotgun (WGS) entry which is preliminary data.</text>
</comment>
<feature type="domain" description="HTH lysR-type" evidence="5">
    <location>
        <begin position="6"/>
        <end position="63"/>
    </location>
</feature>
<proteinExistence type="inferred from homology"/>
<name>A0ABT6WWM2_9ACTN</name>
<evidence type="ECO:0000256" key="1">
    <source>
        <dbReference type="ARBA" id="ARBA00009437"/>
    </source>
</evidence>
<evidence type="ECO:0000256" key="4">
    <source>
        <dbReference type="ARBA" id="ARBA00023163"/>
    </source>
</evidence>
<dbReference type="InterPro" id="IPR005119">
    <property type="entry name" value="LysR_subst-bd"/>
</dbReference>
<dbReference type="PANTHER" id="PTHR30118">
    <property type="entry name" value="HTH-TYPE TRANSCRIPTIONAL REGULATOR LEUO-RELATED"/>
    <property type="match status" value="1"/>
</dbReference>
<evidence type="ECO:0000256" key="3">
    <source>
        <dbReference type="ARBA" id="ARBA00023125"/>
    </source>
</evidence>
<keyword evidence="4" id="KW-0804">Transcription</keyword>
<keyword evidence="3" id="KW-0238">DNA-binding</keyword>
<dbReference type="PROSITE" id="PS50931">
    <property type="entry name" value="HTH_LYSR"/>
    <property type="match status" value="1"/>
</dbReference>
<dbReference type="EMBL" id="JASCTH010000030">
    <property type="protein sequence ID" value="MDI6104148.1"/>
    <property type="molecule type" value="Genomic_DNA"/>
</dbReference>
<dbReference type="InterPro" id="IPR000847">
    <property type="entry name" value="LysR_HTH_N"/>
</dbReference>
<dbReference type="InterPro" id="IPR050389">
    <property type="entry name" value="LysR-type_TF"/>
</dbReference>
<dbReference type="SUPFAM" id="SSF46785">
    <property type="entry name" value="Winged helix' DNA-binding domain"/>
    <property type="match status" value="1"/>
</dbReference>
<comment type="similarity">
    <text evidence="1">Belongs to the LysR transcriptional regulatory family.</text>
</comment>
<evidence type="ECO:0000259" key="5">
    <source>
        <dbReference type="PROSITE" id="PS50931"/>
    </source>
</evidence>
<keyword evidence="2" id="KW-0805">Transcription regulation</keyword>
<dbReference type="InterPro" id="IPR036390">
    <property type="entry name" value="WH_DNA-bd_sf"/>
</dbReference>
<protein>
    <submittedName>
        <fullName evidence="6">LysR family transcriptional regulator</fullName>
    </submittedName>
</protein>
<sequence length="298" mass="31946">MAQPPMDLNLLIALDALLGERSVGGAARRMHLSSPAMSRTLARIRKATGDAILVRTGRTMTPTPRALEIQIATRELLERAEAIFTPPGMPDLPRLTRTFSIVAADLAAVVGARLLDRIRREAPGVTLRLLGEGATDSGRLRDRDVDLEIGVIHGAPPDVQVEPLAQYEMALAVREGHPLARGRLTAARLAAAGHVSASRLGLATGPLDTALAAHGLRRAVVAVVPSHTEALMMVARSDLVGLLPVRRGEHASWVPGVQVLASPVALPIMEVSLAWHRRHDTDGAHEWLRRCVTEVITS</sequence>
<dbReference type="Pfam" id="PF03466">
    <property type="entry name" value="LysR_substrate"/>
    <property type="match status" value="1"/>
</dbReference>
<accession>A0ABT6WWM2</accession>
<evidence type="ECO:0000256" key="2">
    <source>
        <dbReference type="ARBA" id="ARBA00023015"/>
    </source>
</evidence>
<dbReference type="SUPFAM" id="SSF53850">
    <property type="entry name" value="Periplasmic binding protein-like II"/>
    <property type="match status" value="1"/>
</dbReference>
<dbReference type="Gene3D" id="3.40.190.10">
    <property type="entry name" value="Periplasmic binding protein-like II"/>
    <property type="match status" value="2"/>
</dbReference>